<feature type="compositionally biased region" description="Polar residues" evidence="1">
    <location>
        <begin position="652"/>
        <end position="663"/>
    </location>
</feature>
<feature type="region of interest" description="Disordered" evidence="1">
    <location>
        <begin position="1"/>
        <end position="25"/>
    </location>
</feature>
<evidence type="ECO:0000313" key="3">
    <source>
        <dbReference type="Proteomes" id="UP000653454"/>
    </source>
</evidence>
<feature type="compositionally biased region" description="Polar residues" evidence="1">
    <location>
        <begin position="679"/>
        <end position="748"/>
    </location>
</feature>
<feature type="compositionally biased region" description="Low complexity" evidence="1">
    <location>
        <begin position="638"/>
        <end position="651"/>
    </location>
</feature>
<feature type="compositionally biased region" description="Polar residues" evidence="1">
    <location>
        <begin position="620"/>
        <end position="637"/>
    </location>
</feature>
<keyword evidence="3" id="KW-1185">Reference proteome</keyword>
<comment type="caution">
    <text evidence="2">The sequence shown here is derived from an EMBL/GenBank/DDBJ whole genome shotgun (WGS) entry which is preliminary data.</text>
</comment>
<feature type="region of interest" description="Disordered" evidence="1">
    <location>
        <begin position="343"/>
        <end position="381"/>
    </location>
</feature>
<feature type="compositionally biased region" description="Polar residues" evidence="1">
    <location>
        <begin position="364"/>
        <end position="380"/>
    </location>
</feature>
<feature type="compositionally biased region" description="Low complexity" evidence="1">
    <location>
        <begin position="588"/>
        <end position="615"/>
    </location>
</feature>
<feature type="region of interest" description="Disordered" evidence="1">
    <location>
        <begin position="582"/>
        <end position="786"/>
    </location>
</feature>
<gene>
    <name evidence="2" type="ORF">PLXY2_LOCUS2448</name>
</gene>
<dbReference type="AlphaFoldDB" id="A0A8S4DL44"/>
<protein>
    <submittedName>
        <fullName evidence="2">(diamondback moth) hypothetical protein</fullName>
    </submittedName>
</protein>
<evidence type="ECO:0000256" key="1">
    <source>
        <dbReference type="SAM" id="MobiDB-lite"/>
    </source>
</evidence>
<sequence length="949" mass="105197">MSQNDMIEIDLTDDSAPANPTSNENKVVFTVPTNEKLQYNELSSSCVTDKKAVKRKSVANKPERILTWLPENRVNDRRDIPKRKKKPVVIYSKKVTQIVTPSYKEVSKNVFVPIKSIPDKPTPRLYVRPDLFPATRTPVLVDVSHKITDEPSTSRAEQPIEQTLVETVSKPTTVETAVKPKIVFNRPLKPTTETVVKPTIVEAVAKPSVVKPKIVFKTREPPVPLQTESTTEAGKEALAKKQTTTTDNTSVQESLIDLTDNEPIVPTTAEPVEKTAVETVKPTKIETVVNPTTVGTAAIVPATGQTTVEPEVREPEAENYPSPQITVLTVSPVVIDLTDNETAVEPTTAKPPIGPTTVEASAKPATTPSINKMEKGNSSGALPAPPMSALQLLFMDDLASLHLRYLKALQMEQTPDPDVLKYFRQLQKVYFERMKQSHLVINYDWVLPIAVEEYETIDLDIMRLYVVKMSKKFQAHKDQADRQILKLLQSTYSRRLRESKETNALQFTSNSKKSYKLVLDNQPTPKAAKIAEKKPTKKANKPTVNQNQPSQKSMDKIKEQQIESVHENQQMFEKFLANIQASSSKPTGKNQQGAKGKKQSTNQGQGNQQQATNKKVAAAPSTNQQPADPATKGNQKSTNQGQGNQQGTNTNIAGASSTNQQPSKPGWKPVLSQPVAKKSNPNTPSGSRPNVIEISTNQNTSTPPRANQNTPTPPRTNQNMPNPPRANQSAPSTSRTNQQLSMPLNSSIRAPAGIPRSFLRDREIYNNPGRPEPTPPEAPIWKKTLNPGQYTPVWPTNQHHIQPGTEPIFLDTDQAANVGQTQTYSPSDAYAGEQMATDSYAQAWHHFLLNSGIINLFNQFQKLVWAQVKGHVARHNTTYKMAEVKKLLLEGIKNVTPEKWQACISHTIKEEDKMCTLDDFIDRVTESLIIKVSDADDEDTDDDDDNSDD</sequence>
<name>A0A8S4DL44_PLUXY</name>
<accession>A0A8S4DL44</accession>
<organism evidence="2 3">
    <name type="scientific">Plutella xylostella</name>
    <name type="common">Diamondback moth</name>
    <name type="synonym">Plutella maculipennis</name>
    <dbReference type="NCBI Taxonomy" id="51655"/>
    <lineage>
        <taxon>Eukaryota</taxon>
        <taxon>Metazoa</taxon>
        <taxon>Ecdysozoa</taxon>
        <taxon>Arthropoda</taxon>
        <taxon>Hexapoda</taxon>
        <taxon>Insecta</taxon>
        <taxon>Pterygota</taxon>
        <taxon>Neoptera</taxon>
        <taxon>Endopterygota</taxon>
        <taxon>Lepidoptera</taxon>
        <taxon>Glossata</taxon>
        <taxon>Ditrysia</taxon>
        <taxon>Yponomeutoidea</taxon>
        <taxon>Plutellidae</taxon>
        <taxon>Plutella</taxon>
    </lineage>
</organism>
<proteinExistence type="predicted"/>
<evidence type="ECO:0000313" key="2">
    <source>
        <dbReference type="EMBL" id="CAG9101409.1"/>
    </source>
</evidence>
<dbReference type="Proteomes" id="UP000653454">
    <property type="component" value="Unassembled WGS sequence"/>
</dbReference>
<feature type="compositionally biased region" description="Polar residues" evidence="1">
    <location>
        <begin position="542"/>
        <end position="552"/>
    </location>
</feature>
<dbReference type="EMBL" id="CAJHNJ030000006">
    <property type="protein sequence ID" value="CAG9101409.1"/>
    <property type="molecule type" value="Genomic_DNA"/>
</dbReference>
<reference evidence="2" key="1">
    <citation type="submission" date="2020-11" db="EMBL/GenBank/DDBJ databases">
        <authorList>
            <person name="Whiteford S."/>
        </authorList>
    </citation>
    <scope>NUCLEOTIDE SEQUENCE</scope>
</reference>
<feature type="region of interest" description="Disordered" evidence="1">
    <location>
        <begin position="516"/>
        <end position="558"/>
    </location>
</feature>